<dbReference type="SUPFAM" id="SSF48576">
    <property type="entry name" value="Terpenoid synthases"/>
    <property type="match status" value="1"/>
</dbReference>
<dbReference type="EMBL" id="CP063136">
    <property type="protein sequence ID" value="QOU21485.1"/>
    <property type="molecule type" value="Genomic_DNA"/>
</dbReference>
<dbReference type="Pfam" id="PF00494">
    <property type="entry name" value="SQS_PSY"/>
    <property type="match status" value="1"/>
</dbReference>
<organism evidence="1 2">
    <name type="scientific">Dekkera bruxellensis</name>
    <name type="common">Brettanomyces custersii</name>
    <dbReference type="NCBI Taxonomy" id="5007"/>
    <lineage>
        <taxon>Eukaryota</taxon>
        <taxon>Fungi</taxon>
        <taxon>Dikarya</taxon>
        <taxon>Ascomycota</taxon>
        <taxon>Saccharomycotina</taxon>
        <taxon>Pichiomycetes</taxon>
        <taxon>Pichiales</taxon>
        <taxon>Pichiaceae</taxon>
        <taxon>Brettanomyces</taxon>
    </lineage>
</organism>
<accession>A0A871RBD8</accession>
<protein>
    <submittedName>
        <fullName evidence="1">Uncharacterized protein</fullName>
    </submittedName>
</protein>
<dbReference type="InterPro" id="IPR002060">
    <property type="entry name" value="Squ/phyt_synthse"/>
</dbReference>
<dbReference type="KEGG" id="bbrx:BRETT_001209"/>
<dbReference type="InterPro" id="IPR008949">
    <property type="entry name" value="Isoprenoid_synthase_dom_sf"/>
</dbReference>
<reference evidence="1" key="1">
    <citation type="submission" date="2020-10" db="EMBL/GenBank/DDBJ databases">
        <authorList>
            <person name="Palmer J.M."/>
        </authorList>
    </citation>
    <scope>NUCLEOTIDE SEQUENCE</scope>
    <source>
        <strain evidence="1">UCD 2041</strain>
    </source>
</reference>
<dbReference type="GeneID" id="64573134"/>
<reference evidence="1" key="2">
    <citation type="journal article" name="BMC Genomics">
        <title>New genome assemblies reveal patterns of domestication and adaptation across Brettanomyces (Dekkera) species.</title>
        <authorList>
            <person name="Roach M.J."/>
            <person name="Borneman A.R."/>
        </authorList>
    </citation>
    <scope>NUCLEOTIDE SEQUENCE</scope>
    <source>
        <strain evidence="1">UCD 2041</strain>
    </source>
</reference>
<sequence length="406" mass="46252">MLRSIRLVGRESCVLRYEGVEYSAHKSKRCLHTSSEKKGYDTDVYVNRVQKAQTICAEKVHKYDPSSFLLARFLPTCLRPTFYAIRSFGIELSKVSLGSASTFSQSAHFGDIKLAFWLEQVEKCEQLGTGPGHIKGLNDPTSILLADSILKGINIDIGMLRQMIFTHKHYLHEEKVKGFTDLDSMCSFGEGTYSQMNYLLQSASLTPNLYGYSDFGVGLLEQPNTDNMRNLLSDISAHIGQATAICSFIIGLKYFVMKSGCVTLPIDILVKHAISQEDTIRLLSGKEKSVESIEKLKAAIFDVTTRANDHILAARQKLDQLKAAIKDRVEHLNENDTENKMLIDTYHNLRRGLPDCIYTPFMCAIPTVLYLERLQKYDFDVMSPRLQYREWKLAWRAYQNFRKRTI</sequence>
<name>A0A871RBD8_DEKBR</name>
<dbReference type="OrthoDB" id="270318at2759"/>
<dbReference type="Gene3D" id="1.10.600.10">
    <property type="entry name" value="Farnesyl Diphosphate Synthase"/>
    <property type="match status" value="1"/>
</dbReference>
<evidence type="ECO:0000313" key="2">
    <source>
        <dbReference type="Proteomes" id="UP000663131"/>
    </source>
</evidence>
<proteinExistence type="predicted"/>
<dbReference type="Proteomes" id="UP000663131">
    <property type="component" value="Chromosome 8"/>
</dbReference>
<dbReference type="RefSeq" id="XP_041137978.1">
    <property type="nucleotide sequence ID" value="XM_041279764.1"/>
</dbReference>
<dbReference type="AlphaFoldDB" id="A0A871RBD8"/>
<gene>
    <name evidence="1" type="ORF">BRETT_001209</name>
</gene>
<evidence type="ECO:0000313" key="1">
    <source>
        <dbReference type="EMBL" id="QOU21485.1"/>
    </source>
</evidence>